<keyword evidence="1" id="KW-0472">Membrane</keyword>
<keyword evidence="1" id="KW-1133">Transmembrane helix</keyword>
<feature type="transmembrane region" description="Helical" evidence="1">
    <location>
        <begin position="6"/>
        <end position="26"/>
    </location>
</feature>
<accession>A0ABU5KMF6</accession>
<dbReference type="InterPro" id="IPR016977">
    <property type="entry name" value="ComGF"/>
</dbReference>
<evidence type="ECO:0000256" key="1">
    <source>
        <dbReference type="SAM" id="Phobius"/>
    </source>
</evidence>
<organism evidence="2 3">
    <name type="scientific">Jeotgalibacillus haloalkalitolerans</name>
    <dbReference type="NCBI Taxonomy" id="3104292"/>
    <lineage>
        <taxon>Bacteria</taxon>
        <taxon>Bacillati</taxon>
        <taxon>Bacillota</taxon>
        <taxon>Bacilli</taxon>
        <taxon>Bacillales</taxon>
        <taxon>Caryophanaceae</taxon>
        <taxon>Jeotgalibacillus</taxon>
    </lineage>
</organism>
<proteinExistence type="predicted"/>
<evidence type="ECO:0000313" key="3">
    <source>
        <dbReference type="Proteomes" id="UP001292084"/>
    </source>
</evidence>
<sequence length="130" mass="14616">MLEVLVSILVLAVIAPLFAMLMFSYMNLISIENHSKEWDMFSIQFQQEVASLMVESNTSQSITFIKDEAKVVFAKYGTILRKTVNGTGHEIHLTGLNHLNISRNGDLITMEVGFKNGTIKKSIFYTAPDE</sequence>
<dbReference type="Proteomes" id="UP001292084">
    <property type="component" value="Unassembled WGS sequence"/>
</dbReference>
<dbReference type="NCBIfam" id="NF041002">
    <property type="entry name" value="pilin_ComGF"/>
    <property type="match status" value="1"/>
</dbReference>
<protein>
    <submittedName>
        <fullName evidence="2">Competence type IV pilus minor pilin ComGF</fullName>
    </submittedName>
</protein>
<keyword evidence="3" id="KW-1185">Reference proteome</keyword>
<dbReference type="EMBL" id="JAXQNN010000002">
    <property type="protein sequence ID" value="MDZ5712151.1"/>
    <property type="molecule type" value="Genomic_DNA"/>
</dbReference>
<reference evidence="2 3" key="1">
    <citation type="submission" date="2023-12" db="EMBL/GenBank/DDBJ databases">
        <title>Jeotgalibacillus haloalkaliphilus sp. nov., a novel salt-tolerant bacteria, isolated from the estuary of the Fenhe River into the Yellow River.</title>
        <authorList>
            <person name="Li Y."/>
        </authorList>
    </citation>
    <scope>NUCLEOTIDE SEQUENCE [LARGE SCALE GENOMIC DNA]</scope>
    <source>
        <strain evidence="2 3">HH7-29</strain>
    </source>
</reference>
<name>A0ABU5KMF6_9BACL</name>
<evidence type="ECO:0000313" key="2">
    <source>
        <dbReference type="EMBL" id="MDZ5712151.1"/>
    </source>
</evidence>
<dbReference type="Pfam" id="PF15980">
    <property type="entry name" value="ComGF"/>
    <property type="match status" value="1"/>
</dbReference>
<gene>
    <name evidence="2" type="primary">comGF</name>
    <name evidence="2" type="ORF">UFB30_07910</name>
</gene>
<comment type="caution">
    <text evidence="2">The sequence shown here is derived from an EMBL/GenBank/DDBJ whole genome shotgun (WGS) entry which is preliminary data.</text>
</comment>
<keyword evidence="1" id="KW-0812">Transmembrane</keyword>